<evidence type="ECO:0000256" key="3">
    <source>
        <dbReference type="ARBA" id="ARBA00023163"/>
    </source>
</evidence>
<dbReference type="SMART" id="SM00354">
    <property type="entry name" value="HTH_LACI"/>
    <property type="match status" value="1"/>
</dbReference>
<evidence type="ECO:0000313" key="5">
    <source>
        <dbReference type="EMBL" id="MET4577121.1"/>
    </source>
</evidence>
<keyword evidence="3" id="KW-0804">Transcription</keyword>
<dbReference type="SUPFAM" id="SSF53822">
    <property type="entry name" value="Periplasmic binding protein-like I"/>
    <property type="match status" value="1"/>
</dbReference>
<evidence type="ECO:0000259" key="4">
    <source>
        <dbReference type="PROSITE" id="PS50932"/>
    </source>
</evidence>
<gene>
    <name evidence="5" type="ORF">ABIE13_002232</name>
</gene>
<organism evidence="5 6">
    <name type="scientific">Ottowia thiooxydans</name>
    <dbReference type="NCBI Taxonomy" id="219182"/>
    <lineage>
        <taxon>Bacteria</taxon>
        <taxon>Pseudomonadati</taxon>
        <taxon>Pseudomonadota</taxon>
        <taxon>Betaproteobacteria</taxon>
        <taxon>Burkholderiales</taxon>
        <taxon>Comamonadaceae</taxon>
        <taxon>Ottowia</taxon>
    </lineage>
</organism>
<dbReference type="RefSeq" id="WP_354443239.1">
    <property type="nucleotide sequence ID" value="NZ_JBEPSH010000004.1"/>
</dbReference>
<dbReference type="Pfam" id="PF13377">
    <property type="entry name" value="Peripla_BP_3"/>
    <property type="match status" value="1"/>
</dbReference>
<protein>
    <submittedName>
        <fullName evidence="5">LacI family gluconate utilization system Gnt-I transcriptional repressor</fullName>
    </submittedName>
</protein>
<dbReference type="InterPro" id="IPR010982">
    <property type="entry name" value="Lambda_DNA-bd_dom_sf"/>
</dbReference>
<name>A0ABV2Q7V2_9BURK</name>
<keyword evidence="6" id="KW-1185">Reference proteome</keyword>
<sequence length="337" mass="36641">MTSGSRTRATMADLAKAAGVSPMTVSNCFKHPHKVQESTRKKVLETAAAIGYVPNLIASSLASGNSRMIAALVPSLRNSNYANTLKGLGDYLHTRGYELLLAETDHAEREEKVLQSLLGRRPAGIVLTSGQQHSQRSLELINHSGVPVVETWHDAQPHLDMAVGFSLFDAARDIATMMVRKGLRHIGWAGHDKPESARYLQRQRGFQKAMEEAGLRSDLVFLVPESAGFAGGRLAMEALLAKEPQLQGLCCVSDVVAAGALFDCMRRGWRVPERFSVAGYGDYEIAAEVPPGLTTVNTNGAEIGRTAGEMLLQKIETGRVDAVTRRVPYQIVIRHSL</sequence>
<dbReference type="PANTHER" id="PTHR30146:SF33">
    <property type="entry name" value="TRANSCRIPTIONAL REGULATOR"/>
    <property type="match status" value="1"/>
</dbReference>
<proteinExistence type="predicted"/>
<dbReference type="SUPFAM" id="SSF47413">
    <property type="entry name" value="lambda repressor-like DNA-binding domains"/>
    <property type="match status" value="1"/>
</dbReference>
<accession>A0ABV2Q7V2</accession>
<evidence type="ECO:0000313" key="6">
    <source>
        <dbReference type="Proteomes" id="UP001549320"/>
    </source>
</evidence>
<dbReference type="PROSITE" id="PS50932">
    <property type="entry name" value="HTH_LACI_2"/>
    <property type="match status" value="1"/>
</dbReference>
<feature type="domain" description="HTH lacI-type" evidence="4">
    <location>
        <begin position="9"/>
        <end position="63"/>
    </location>
</feature>
<reference evidence="5 6" key="1">
    <citation type="submission" date="2024-06" db="EMBL/GenBank/DDBJ databases">
        <title>Sorghum-associated microbial communities from plants grown in Nebraska, USA.</title>
        <authorList>
            <person name="Schachtman D."/>
        </authorList>
    </citation>
    <scope>NUCLEOTIDE SEQUENCE [LARGE SCALE GENOMIC DNA]</scope>
    <source>
        <strain evidence="5 6">2709</strain>
    </source>
</reference>
<keyword evidence="2" id="KW-0238">DNA-binding</keyword>
<dbReference type="Proteomes" id="UP001549320">
    <property type="component" value="Unassembled WGS sequence"/>
</dbReference>
<dbReference type="InterPro" id="IPR046335">
    <property type="entry name" value="LacI/GalR-like_sensor"/>
</dbReference>
<dbReference type="InterPro" id="IPR028082">
    <property type="entry name" value="Peripla_BP_I"/>
</dbReference>
<evidence type="ECO:0000256" key="1">
    <source>
        <dbReference type="ARBA" id="ARBA00023015"/>
    </source>
</evidence>
<dbReference type="CDD" id="cd01575">
    <property type="entry name" value="PBP1_GntR"/>
    <property type="match status" value="1"/>
</dbReference>
<keyword evidence="1" id="KW-0805">Transcription regulation</keyword>
<dbReference type="Pfam" id="PF00356">
    <property type="entry name" value="LacI"/>
    <property type="match status" value="1"/>
</dbReference>
<dbReference type="PANTHER" id="PTHR30146">
    <property type="entry name" value="LACI-RELATED TRANSCRIPTIONAL REPRESSOR"/>
    <property type="match status" value="1"/>
</dbReference>
<dbReference type="InterPro" id="IPR000843">
    <property type="entry name" value="HTH_LacI"/>
</dbReference>
<dbReference type="Gene3D" id="3.40.50.2300">
    <property type="match status" value="2"/>
</dbReference>
<dbReference type="EMBL" id="JBEPSH010000004">
    <property type="protein sequence ID" value="MET4577121.1"/>
    <property type="molecule type" value="Genomic_DNA"/>
</dbReference>
<evidence type="ECO:0000256" key="2">
    <source>
        <dbReference type="ARBA" id="ARBA00023125"/>
    </source>
</evidence>
<dbReference type="CDD" id="cd01392">
    <property type="entry name" value="HTH_LacI"/>
    <property type="match status" value="1"/>
</dbReference>
<comment type="caution">
    <text evidence="5">The sequence shown here is derived from an EMBL/GenBank/DDBJ whole genome shotgun (WGS) entry which is preliminary data.</text>
</comment>
<dbReference type="Gene3D" id="1.10.260.40">
    <property type="entry name" value="lambda repressor-like DNA-binding domains"/>
    <property type="match status" value="1"/>
</dbReference>